<dbReference type="GO" id="GO:0016020">
    <property type="term" value="C:membrane"/>
    <property type="evidence" value="ECO:0007669"/>
    <property type="project" value="UniProtKB-SubCell"/>
</dbReference>
<evidence type="ECO:0000259" key="6">
    <source>
        <dbReference type="Pfam" id="PF00892"/>
    </source>
</evidence>
<evidence type="ECO:0000256" key="4">
    <source>
        <dbReference type="ARBA" id="ARBA00023136"/>
    </source>
</evidence>
<feature type="transmembrane region" description="Helical" evidence="5">
    <location>
        <begin position="237"/>
        <end position="258"/>
    </location>
</feature>
<evidence type="ECO:0000256" key="2">
    <source>
        <dbReference type="ARBA" id="ARBA00022692"/>
    </source>
</evidence>
<dbReference type="InterPro" id="IPR000620">
    <property type="entry name" value="EamA_dom"/>
</dbReference>
<name>A0A370P0D6_9BURK</name>
<feature type="transmembrane region" description="Helical" evidence="5">
    <location>
        <begin position="210"/>
        <end position="230"/>
    </location>
</feature>
<protein>
    <submittedName>
        <fullName evidence="7">EamA family transporter</fullName>
    </submittedName>
</protein>
<gene>
    <name evidence="7" type="ORF">DN412_05255</name>
</gene>
<feature type="transmembrane region" description="Helical" evidence="5">
    <location>
        <begin position="39"/>
        <end position="56"/>
    </location>
</feature>
<reference evidence="8" key="1">
    <citation type="submission" date="2018-06" db="EMBL/GenBank/DDBJ databases">
        <authorList>
            <person name="Feng T."/>
            <person name="Jeon C.O."/>
        </authorList>
    </citation>
    <scope>NUCLEOTIDE SEQUENCE [LARGE SCALE GENOMIC DNA]</scope>
    <source>
        <strain evidence="8">S23</strain>
    </source>
</reference>
<dbReference type="Pfam" id="PF00892">
    <property type="entry name" value="EamA"/>
    <property type="match status" value="1"/>
</dbReference>
<dbReference type="PANTHER" id="PTHR32322:SF9">
    <property type="entry name" value="AMINO-ACID METABOLITE EFFLUX PUMP-RELATED"/>
    <property type="match status" value="1"/>
</dbReference>
<feature type="transmembrane region" description="Helical" evidence="5">
    <location>
        <begin position="264"/>
        <end position="282"/>
    </location>
</feature>
<dbReference type="PANTHER" id="PTHR32322">
    <property type="entry name" value="INNER MEMBRANE TRANSPORTER"/>
    <property type="match status" value="1"/>
</dbReference>
<sequence>MPRANTALLTALAMLAFAGNSLLCRLALKGTTIDAGTFTLARVAAAAAVLWLIVMARRQVSHAGVRGISLGGNWASALALFCYAAAFSFAYERLSAGTGALLLFAAVQATMVGYGLYAGEPLRAQQWSGLALALAGLVWLMLPSLATPPLASSLLMIAAGIAWGVYSLRGKRAADPVETTAGNFVRAVPMALALGAAVHAQRSLDGTGLAYAGLSGAITSGLGYVIWYTAVPQLRAATAATVQLSVPVITAVGGIALLGEALTLRLALSAAAVLGGIALVITGKRDEVGQRTVDQHRAAGGTHE</sequence>
<feature type="domain" description="EamA" evidence="6">
    <location>
        <begin position="153"/>
        <end position="281"/>
    </location>
</feature>
<keyword evidence="3 5" id="KW-1133">Transmembrane helix</keyword>
<dbReference type="RefSeq" id="WP_115013537.1">
    <property type="nucleotide sequence ID" value="NZ_QKWJ01000004.1"/>
</dbReference>
<evidence type="ECO:0000256" key="5">
    <source>
        <dbReference type="SAM" id="Phobius"/>
    </source>
</evidence>
<feature type="transmembrane region" description="Helical" evidence="5">
    <location>
        <begin position="151"/>
        <end position="168"/>
    </location>
</feature>
<comment type="subcellular location">
    <subcellularLocation>
        <location evidence="1">Membrane</location>
        <topology evidence="1">Multi-pass membrane protein</topology>
    </subcellularLocation>
</comment>
<feature type="transmembrane region" description="Helical" evidence="5">
    <location>
        <begin position="180"/>
        <end position="198"/>
    </location>
</feature>
<organism evidence="7 8">
    <name type="scientific">Cupriavidus lacunae</name>
    <dbReference type="NCBI Taxonomy" id="2666307"/>
    <lineage>
        <taxon>Bacteria</taxon>
        <taxon>Pseudomonadati</taxon>
        <taxon>Pseudomonadota</taxon>
        <taxon>Betaproteobacteria</taxon>
        <taxon>Burkholderiales</taxon>
        <taxon>Burkholderiaceae</taxon>
        <taxon>Cupriavidus</taxon>
    </lineage>
</organism>
<evidence type="ECO:0000256" key="1">
    <source>
        <dbReference type="ARBA" id="ARBA00004141"/>
    </source>
</evidence>
<dbReference type="SUPFAM" id="SSF103481">
    <property type="entry name" value="Multidrug resistance efflux transporter EmrE"/>
    <property type="match status" value="2"/>
</dbReference>
<dbReference type="InterPro" id="IPR050638">
    <property type="entry name" value="AA-Vitamin_Transporters"/>
</dbReference>
<comment type="caution">
    <text evidence="7">The sequence shown here is derived from an EMBL/GenBank/DDBJ whole genome shotgun (WGS) entry which is preliminary data.</text>
</comment>
<accession>A0A370P0D6</accession>
<feature type="transmembrane region" description="Helical" evidence="5">
    <location>
        <begin position="97"/>
        <end position="117"/>
    </location>
</feature>
<evidence type="ECO:0000313" key="8">
    <source>
        <dbReference type="Proteomes" id="UP000255165"/>
    </source>
</evidence>
<dbReference type="EMBL" id="QKWJ01000004">
    <property type="protein sequence ID" value="RDK11235.1"/>
    <property type="molecule type" value="Genomic_DNA"/>
</dbReference>
<proteinExistence type="predicted"/>
<feature type="transmembrane region" description="Helical" evidence="5">
    <location>
        <begin position="68"/>
        <end position="91"/>
    </location>
</feature>
<keyword evidence="2 5" id="KW-0812">Transmembrane</keyword>
<evidence type="ECO:0000256" key="3">
    <source>
        <dbReference type="ARBA" id="ARBA00022989"/>
    </source>
</evidence>
<dbReference type="InterPro" id="IPR037185">
    <property type="entry name" value="EmrE-like"/>
</dbReference>
<keyword evidence="8" id="KW-1185">Reference proteome</keyword>
<dbReference type="Proteomes" id="UP000255165">
    <property type="component" value="Unassembled WGS sequence"/>
</dbReference>
<feature type="transmembrane region" description="Helical" evidence="5">
    <location>
        <begin position="129"/>
        <end position="145"/>
    </location>
</feature>
<dbReference type="AlphaFoldDB" id="A0A370P0D6"/>
<evidence type="ECO:0000313" key="7">
    <source>
        <dbReference type="EMBL" id="RDK11235.1"/>
    </source>
</evidence>
<keyword evidence="4 5" id="KW-0472">Membrane</keyword>